<gene>
    <name evidence="1" type="ORF">OHAE_3152</name>
</gene>
<evidence type="ECO:0000313" key="1">
    <source>
        <dbReference type="EMBL" id="SPL63220.1"/>
    </source>
</evidence>
<reference evidence="2" key="1">
    <citation type="submission" date="2017-12" db="EMBL/GenBank/DDBJ databases">
        <authorList>
            <person name="Diaz M."/>
        </authorList>
    </citation>
    <scope>NUCLEOTIDE SEQUENCE [LARGE SCALE GENOMIC DNA]</scope>
    <source>
        <strain evidence="2">FI11154</strain>
    </source>
</reference>
<dbReference type="Proteomes" id="UP000246073">
    <property type="component" value="Unassembled WGS sequence"/>
</dbReference>
<accession>A0A2P9HHG3</accession>
<dbReference type="AlphaFoldDB" id="A0A2P9HHG3"/>
<name>A0A2P9HHG3_9HYPH</name>
<sequence length="37" mass="4355">MFFTQIGHYVITIAVLHGQITKFEAVKSLHRYHFPHS</sequence>
<evidence type="ECO:0000313" key="2">
    <source>
        <dbReference type="Proteomes" id="UP000246073"/>
    </source>
</evidence>
<proteinExistence type="predicted"/>
<dbReference type="EMBL" id="OOFM01000004">
    <property type="protein sequence ID" value="SPL63220.1"/>
    <property type="molecule type" value="Genomic_DNA"/>
</dbReference>
<protein>
    <submittedName>
        <fullName evidence="1">Uncharacterized protein</fullName>
    </submittedName>
</protein>
<organism evidence="1 2">
    <name type="scientific">Ochrobactrum soli</name>
    <dbReference type="NCBI Taxonomy" id="2448455"/>
    <lineage>
        <taxon>Bacteria</taxon>
        <taxon>Pseudomonadati</taxon>
        <taxon>Pseudomonadota</taxon>
        <taxon>Alphaproteobacteria</taxon>
        <taxon>Hyphomicrobiales</taxon>
        <taxon>Brucellaceae</taxon>
        <taxon>Brucella/Ochrobactrum group</taxon>
        <taxon>Ochrobactrum</taxon>
    </lineage>
</organism>